<feature type="transmembrane region" description="Helical" evidence="6">
    <location>
        <begin position="312"/>
        <end position="333"/>
    </location>
</feature>
<feature type="transmembrane region" description="Helical" evidence="6">
    <location>
        <begin position="403"/>
        <end position="423"/>
    </location>
</feature>
<feature type="transmembrane region" description="Helical" evidence="6">
    <location>
        <begin position="345"/>
        <end position="366"/>
    </location>
</feature>
<dbReference type="SMART" id="SM00387">
    <property type="entry name" value="HATPase_c"/>
    <property type="match status" value="1"/>
</dbReference>
<dbReference type="SUPFAM" id="SSF52172">
    <property type="entry name" value="CheY-like"/>
    <property type="match status" value="1"/>
</dbReference>
<keyword evidence="6" id="KW-1133">Transmembrane helix</keyword>
<dbReference type="FunFam" id="3.30.565.10:FF:000010">
    <property type="entry name" value="Sensor histidine kinase RcsC"/>
    <property type="match status" value="1"/>
</dbReference>
<dbReference type="InterPro" id="IPR011006">
    <property type="entry name" value="CheY-like_superfamily"/>
</dbReference>
<comment type="caution">
    <text evidence="9">The sequence shown here is derived from an EMBL/GenBank/DDBJ whole genome shotgun (WGS) entry which is preliminary data.</text>
</comment>
<dbReference type="EMBL" id="PTRA01000005">
    <property type="protein sequence ID" value="PQA54896.1"/>
    <property type="molecule type" value="Genomic_DNA"/>
</dbReference>
<dbReference type="PROSITE" id="PS50110">
    <property type="entry name" value="RESPONSE_REGULATORY"/>
    <property type="match status" value="1"/>
</dbReference>
<dbReference type="InterPro" id="IPR011623">
    <property type="entry name" value="7TMR_DISM_rcpt_extracell_dom1"/>
</dbReference>
<sequence length="839" mass="95262">MVTYSSLLAFFIVYLLFIPLHLIFYESVRKPFPQLYYEKSEKFHRTIIAIPPPGRSSVMKKKSYLLLWILAFFLPNVYAQPKAVKGILDLRHTPLEQSQVALNGEWKWTWAQLRKPGQAASRTEYTPFPSLFNQSHWQGKPLTGQGYATYELTVLLPAGHPPLALFMGDCYSSFRLFVNDEELMNSGQPGTSRATTVPFWTSQCQLLPRQTSDTLRLLLQVANFHHSKGGTYQEIQMGDAQKLLPEYRQVKAIDWLLTGFLLMGGLLFLGLFRFGQHDRAILYFALFAFCYSYRIVGTDLYEIHDLFPNGSWSFMLHLEYLSLFLGIAFFTQYTQALYPLDTHRVIIRGMTGICLLFVLITLLSSPLIFTQLINPFLVLMFLYIAYAFYVYSQAARHRRLGAYYALMSTGVLMIVFTVINLRYFGLTTPEKQLLFVGYLCFFLLQSLILSFRFAFTLKQARLQAEEGLRVKSDFLSTMSHEIRTPLNSIIGMTHLLLGERPRTDQQQHLDVMLFSANNLLNIINDILDFNKIEAGKIVFEAIPFDPVQMARNIVASYRPYAAEKQLELKVEADAALQTLVVGDPTRTSQVLTNLVHNALKFTESGWVGLGIRVLEQSDTEIWLEFSIEDTGIGIDTEKQQLIFERFTQADSSMTRSFGGTGLGLAICKHLLELQGVPLQLSSTPGHGSRFYFRQRFAKADKPLETSPVAVVDEHPLRGLKILLVDDQPMNILAARGILKRWGAEVVTATQGEEALQKVKTEQPMLILMDLQMPIMDGYEASRQLRQGGYTLPIIALTANLIPEISEKVKASGLNDIVLKPFKPEELLRVILDHTASVVR</sequence>
<feature type="transmembrane region" description="Helical" evidence="6">
    <location>
        <begin position="281"/>
        <end position="300"/>
    </location>
</feature>
<evidence type="ECO:0000259" key="7">
    <source>
        <dbReference type="PROSITE" id="PS50109"/>
    </source>
</evidence>
<evidence type="ECO:0000313" key="9">
    <source>
        <dbReference type="EMBL" id="PQA54896.1"/>
    </source>
</evidence>
<dbReference type="Gene3D" id="3.30.565.10">
    <property type="entry name" value="Histidine kinase-like ATPase, C-terminal domain"/>
    <property type="match status" value="1"/>
</dbReference>
<dbReference type="SUPFAM" id="SSF47384">
    <property type="entry name" value="Homodimeric domain of signal transducing histidine kinase"/>
    <property type="match status" value="1"/>
</dbReference>
<comment type="catalytic activity">
    <reaction evidence="1">
        <text>ATP + protein L-histidine = ADP + protein N-phospho-L-histidine.</text>
        <dbReference type="EC" id="2.7.13.3"/>
    </reaction>
</comment>
<protein>
    <recommendedName>
        <fullName evidence="2">histidine kinase</fullName>
        <ecNumber evidence="2">2.7.13.3</ecNumber>
    </recommendedName>
</protein>
<dbReference type="Gene3D" id="1.10.287.130">
    <property type="match status" value="1"/>
</dbReference>
<dbReference type="InterPro" id="IPR003661">
    <property type="entry name" value="HisK_dim/P_dom"/>
</dbReference>
<feature type="transmembrane region" description="Helical" evidence="6">
    <location>
        <begin position="255"/>
        <end position="274"/>
    </location>
</feature>
<dbReference type="PRINTS" id="PR00344">
    <property type="entry name" value="BCTRLSENSOR"/>
</dbReference>
<dbReference type="SUPFAM" id="SSF55874">
    <property type="entry name" value="ATPase domain of HSP90 chaperone/DNA topoisomerase II/histidine kinase"/>
    <property type="match status" value="1"/>
</dbReference>
<dbReference type="PANTHER" id="PTHR45339:SF1">
    <property type="entry name" value="HYBRID SIGNAL TRANSDUCTION HISTIDINE KINASE J"/>
    <property type="match status" value="1"/>
</dbReference>
<dbReference type="Gene3D" id="3.40.50.2300">
    <property type="match status" value="1"/>
</dbReference>
<evidence type="ECO:0000256" key="6">
    <source>
        <dbReference type="SAM" id="Phobius"/>
    </source>
</evidence>
<evidence type="ECO:0000256" key="5">
    <source>
        <dbReference type="PROSITE-ProRule" id="PRU00169"/>
    </source>
</evidence>
<keyword evidence="3 5" id="KW-0597">Phosphoprotein</keyword>
<keyword evidence="10" id="KW-1185">Reference proteome</keyword>
<dbReference type="CDD" id="cd17546">
    <property type="entry name" value="REC_hyHK_CKI1_RcsC-like"/>
    <property type="match status" value="1"/>
</dbReference>
<dbReference type="Pfam" id="PF00512">
    <property type="entry name" value="HisKA"/>
    <property type="match status" value="1"/>
</dbReference>
<dbReference type="InterPro" id="IPR008979">
    <property type="entry name" value="Galactose-bd-like_sf"/>
</dbReference>
<dbReference type="PANTHER" id="PTHR45339">
    <property type="entry name" value="HYBRID SIGNAL TRANSDUCTION HISTIDINE KINASE J"/>
    <property type="match status" value="1"/>
</dbReference>
<evidence type="ECO:0000256" key="1">
    <source>
        <dbReference type="ARBA" id="ARBA00000085"/>
    </source>
</evidence>
<feature type="transmembrane region" description="Helical" evidence="6">
    <location>
        <begin position="6"/>
        <end position="25"/>
    </location>
</feature>
<dbReference type="PROSITE" id="PS50109">
    <property type="entry name" value="HIS_KIN"/>
    <property type="match status" value="1"/>
</dbReference>
<dbReference type="InterPro" id="IPR001789">
    <property type="entry name" value="Sig_transdc_resp-reg_receiver"/>
</dbReference>
<dbReference type="CDD" id="cd16922">
    <property type="entry name" value="HATPase_EvgS-ArcB-TorS-like"/>
    <property type="match status" value="1"/>
</dbReference>
<evidence type="ECO:0000256" key="2">
    <source>
        <dbReference type="ARBA" id="ARBA00012438"/>
    </source>
</evidence>
<dbReference type="InterPro" id="IPR005467">
    <property type="entry name" value="His_kinase_dom"/>
</dbReference>
<feature type="domain" description="Response regulatory" evidence="8">
    <location>
        <begin position="720"/>
        <end position="834"/>
    </location>
</feature>
<keyword evidence="4" id="KW-0902">Two-component regulatory system</keyword>
<feature type="transmembrane region" description="Helical" evidence="6">
    <location>
        <begin position="372"/>
        <end position="391"/>
    </location>
</feature>
<dbReference type="InterPro" id="IPR004358">
    <property type="entry name" value="Sig_transdc_His_kin-like_C"/>
</dbReference>
<evidence type="ECO:0000259" key="8">
    <source>
        <dbReference type="PROSITE" id="PS50110"/>
    </source>
</evidence>
<dbReference type="Pfam" id="PF00072">
    <property type="entry name" value="Response_reg"/>
    <property type="match status" value="1"/>
</dbReference>
<evidence type="ECO:0000313" key="10">
    <source>
        <dbReference type="Proteomes" id="UP000239590"/>
    </source>
</evidence>
<evidence type="ECO:0000256" key="4">
    <source>
        <dbReference type="ARBA" id="ARBA00023012"/>
    </source>
</evidence>
<dbReference type="SMART" id="SM00388">
    <property type="entry name" value="HisKA"/>
    <property type="match status" value="1"/>
</dbReference>
<dbReference type="Proteomes" id="UP000239590">
    <property type="component" value="Unassembled WGS sequence"/>
</dbReference>
<accession>A0A2S7IGS6</accession>
<dbReference type="Pfam" id="PF07695">
    <property type="entry name" value="7TMR-DISM_7TM"/>
    <property type="match status" value="1"/>
</dbReference>
<feature type="modified residue" description="4-aspartylphosphate" evidence="5">
    <location>
        <position position="769"/>
    </location>
</feature>
<dbReference type="InterPro" id="IPR036097">
    <property type="entry name" value="HisK_dim/P_sf"/>
</dbReference>
<keyword evidence="6" id="KW-0472">Membrane</keyword>
<dbReference type="InterPro" id="IPR036890">
    <property type="entry name" value="HATPase_C_sf"/>
</dbReference>
<name>A0A2S7IGS6_9BACT</name>
<dbReference type="Pfam" id="PF02518">
    <property type="entry name" value="HATPase_c"/>
    <property type="match status" value="1"/>
</dbReference>
<proteinExistence type="predicted"/>
<evidence type="ECO:0000256" key="3">
    <source>
        <dbReference type="ARBA" id="ARBA00022553"/>
    </source>
</evidence>
<feature type="transmembrane region" description="Helical" evidence="6">
    <location>
        <begin position="435"/>
        <end position="455"/>
    </location>
</feature>
<dbReference type="GO" id="GO:0000155">
    <property type="term" value="F:phosphorelay sensor kinase activity"/>
    <property type="evidence" value="ECO:0007669"/>
    <property type="project" value="InterPro"/>
</dbReference>
<dbReference type="InterPro" id="IPR003594">
    <property type="entry name" value="HATPase_dom"/>
</dbReference>
<keyword evidence="6" id="KW-0812">Transmembrane</keyword>
<gene>
    <name evidence="9" type="ORF">C5O19_20290</name>
</gene>
<reference evidence="10" key="1">
    <citation type="submission" date="2018-02" db="EMBL/GenBank/DDBJ databases">
        <title>Genome sequencing of Solimonas sp. HR-BB.</title>
        <authorList>
            <person name="Lee Y."/>
            <person name="Jeon C.O."/>
        </authorList>
    </citation>
    <scope>NUCLEOTIDE SEQUENCE [LARGE SCALE GENOMIC DNA]</scope>
    <source>
        <strain evidence="10">HR-U</strain>
    </source>
</reference>
<organism evidence="9 10">
    <name type="scientific">Siphonobacter curvatus</name>
    <dbReference type="NCBI Taxonomy" id="2094562"/>
    <lineage>
        <taxon>Bacteria</taxon>
        <taxon>Pseudomonadati</taxon>
        <taxon>Bacteroidota</taxon>
        <taxon>Cytophagia</taxon>
        <taxon>Cytophagales</taxon>
        <taxon>Cytophagaceae</taxon>
        <taxon>Siphonobacter</taxon>
    </lineage>
</organism>
<feature type="domain" description="Histidine kinase" evidence="7">
    <location>
        <begin position="477"/>
        <end position="698"/>
    </location>
</feature>
<dbReference type="SUPFAM" id="SSF49785">
    <property type="entry name" value="Galactose-binding domain-like"/>
    <property type="match status" value="1"/>
</dbReference>
<dbReference type="CDD" id="cd00082">
    <property type="entry name" value="HisKA"/>
    <property type="match status" value="1"/>
</dbReference>
<dbReference type="EC" id="2.7.13.3" evidence="2"/>
<dbReference type="AlphaFoldDB" id="A0A2S7IGS6"/>
<dbReference type="SMART" id="SM00448">
    <property type="entry name" value="REC"/>
    <property type="match status" value="1"/>
</dbReference>